<dbReference type="OrthoDB" id="272354at2"/>
<gene>
    <name evidence="1" type="ORF">Poly41_14030</name>
</gene>
<reference evidence="1 2" key="1">
    <citation type="submission" date="2019-02" db="EMBL/GenBank/DDBJ databases">
        <title>Deep-cultivation of Planctomycetes and their phenomic and genomic characterization uncovers novel biology.</title>
        <authorList>
            <person name="Wiegand S."/>
            <person name="Jogler M."/>
            <person name="Boedeker C."/>
            <person name="Pinto D."/>
            <person name="Vollmers J."/>
            <person name="Rivas-Marin E."/>
            <person name="Kohn T."/>
            <person name="Peeters S.H."/>
            <person name="Heuer A."/>
            <person name="Rast P."/>
            <person name="Oberbeckmann S."/>
            <person name="Bunk B."/>
            <person name="Jeske O."/>
            <person name="Meyerdierks A."/>
            <person name="Storesund J.E."/>
            <person name="Kallscheuer N."/>
            <person name="Luecker S."/>
            <person name="Lage O.M."/>
            <person name="Pohl T."/>
            <person name="Merkel B.J."/>
            <person name="Hornburger P."/>
            <person name="Mueller R.-W."/>
            <person name="Bruemmer F."/>
            <person name="Labrenz M."/>
            <person name="Spormann A.M."/>
            <person name="Op Den Camp H."/>
            <person name="Overmann J."/>
            <person name="Amann R."/>
            <person name="Jetten M.S.M."/>
            <person name="Mascher T."/>
            <person name="Medema M.H."/>
            <person name="Devos D.P."/>
            <person name="Kaster A.-K."/>
            <person name="Ovreas L."/>
            <person name="Rohde M."/>
            <person name="Galperin M.Y."/>
            <person name="Jogler C."/>
        </authorList>
    </citation>
    <scope>NUCLEOTIDE SEQUENCE [LARGE SCALE GENOMIC DNA]</scope>
    <source>
        <strain evidence="1 2">Poly41</strain>
    </source>
</reference>
<organism evidence="1 2">
    <name type="scientific">Novipirellula artificiosorum</name>
    <dbReference type="NCBI Taxonomy" id="2528016"/>
    <lineage>
        <taxon>Bacteria</taxon>
        <taxon>Pseudomonadati</taxon>
        <taxon>Planctomycetota</taxon>
        <taxon>Planctomycetia</taxon>
        <taxon>Pirellulales</taxon>
        <taxon>Pirellulaceae</taxon>
        <taxon>Novipirellula</taxon>
    </lineage>
</organism>
<sequence>MAIDLMQMLKSQVTGQLAGKLGSHLGESPQATTQGLDAIFPTVLGGLMKQVSQPGGAAKINETLDQGDYDGSLLDNITR</sequence>
<name>A0A5C6DV52_9BACT</name>
<dbReference type="RefSeq" id="WP_146525162.1">
    <property type="nucleotide sequence ID" value="NZ_SJPV01000002.1"/>
</dbReference>
<proteinExistence type="predicted"/>
<accession>A0A5C6DV52</accession>
<dbReference type="Pfam" id="PF06078">
    <property type="entry name" value="DUF937"/>
    <property type="match status" value="1"/>
</dbReference>
<evidence type="ECO:0000313" key="2">
    <source>
        <dbReference type="Proteomes" id="UP000319143"/>
    </source>
</evidence>
<dbReference type="Proteomes" id="UP000319143">
    <property type="component" value="Unassembled WGS sequence"/>
</dbReference>
<evidence type="ECO:0000313" key="1">
    <source>
        <dbReference type="EMBL" id="TWU40570.1"/>
    </source>
</evidence>
<protein>
    <recommendedName>
        <fullName evidence="3">DUF937 domain-containing protein</fullName>
    </recommendedName>
</protein>
<dbReference type="InterPro" id="IPR009282">
    <property type="entry name" value="DUF937"/>
</dbReference>
<dbReference type="AlphaFoldDB" id="A0A5C6DV52"/>
<comment type="caution">
    <text evidence="1">The sequence shown here is derived from an EMBL/GenBank/DDBJ whole genome shotgun (WGS) entry which is preliminary data.</text>
</comment>
<keyword evidence="2" id="KW-1185">Reference proteome</keyword>
<dbReference type="EMBL" id="SJPV01000002">
    <property type="protein sequence ID" value="TWU40570.1"/>
    <property type="molecule type" value="Genomic_DNA"/>
</dbReference>
<evidence type="ECO:0008006" key="3">
    <source>
        <dbReference type="Google" id="ProtNLM"/>
    </source>
</evidence>